<dbReference type="Proteomes" id="UP000093902">
    <property type="component" value="Unassembled WGS sequence"/>
</dbReference>
<evidence type="ECO:0000256" key="1">
    <source>
        <dbReference type="SAM" id="Phobius"/>
    </source>
</evidence>
<sequence>MVALRDWSSAKVRLVMLAAASPLMLIMVVVGYADGPSDEDCGHAEQAMAHWLSVQLDTHRSMTGPAPATLSTDAADAAAAVRQEATAIKDSGLRQTASTLANQLDQVSKGNHVRGYEGTAEAIQDLKTACPKAGDEPMLIP</sequence>
<evidence type="ECO:0000313" key="3">
    <source>
        <dbReference type="Proteomes" id="UP000093902"/>
    </source>
</evidence>
<organism evidence="2 3">
    <name type="scientific">Mycolicibacterium peregrinum</name>
    <name type="common">Mycobacterium peregrinum</name>
    <dbReference type="NCBI Taxonomy" id="43304"/>
    <lineage>
        <taxon>Bacteria</taxon>
        <taxon>Bacillati</taxon>
        <taxon>Actinomycetota</taxon>
        <taxon>Actinomycetes</taxon>
        <taxon>Mycobacteriales</taxon>
        <taxon>Mycobacteriaceae</taxon>
        <taxon>Mycolicibacterium</taxon>
    </lineage>
</organism>
<protein>
    <submittedName>
        <fullName evidence="2">Uncharacterized protein</fullName>
    </submittedName>
</protein>
<reference evidence="3" key="1">
    <citation type="submission" date="2016-06" db="EMBL/GenBank/DDBJ databases">
        <authorList>
            <person name="Sutton G."/>
            <person name="Brinkac L."/>
            <person name="Sanka R."/>
            <person name="Adams M."/>
            <person name="Lau E."/>
            <person name="Mehaffy C."/>
            <person name="Tameris M."/>
            <person name="Hatherill M."/>
            <person name="Hanekom W."/>
            <person name="Mahomed H."/>
            <person name="Mcshane H."/>
        </authorList>
    </citation>
    <scope>NUCLEOTIDE SEQUENCE [LARGE SCALE GENOMIC DNA]</scope>
    <source>
        <strain evidence="3">852002-51209_SCH5440388</strain>
    </source>
</reference>
<keyword evidence="1" id="KW-0472">Membrane</keyword>
<keyword evidence="1" id="KW-0812">Transmembrane</keyword>
<keyword evidence="1" id="KW-1133">Transmembrane helix</keyword>
<gene>
    <name evidence="2" type="ORF">A5792_19455</name>
</gene>
<comment type="caution">
    <text evidence="2">The sequence shown here is derived from an EMBL/GenBank/DDBJ whole genome shotgun (WGS) entry which is preliminary data.</text>
</comment>
<dbReference type="AlphaFoldDB" id="A0A1A0R4S9"/>
<name>A0A1A0R4S9_MYCPR</name>
<dbReference type="EMBL" id="LZSO01000025">
    <property type="protein sequence ID" value="OBB29470.1"/>
    <property type="molecule type" value="Genomic_DNA"/>
</dbReference>
<feature type="transmembrane region" description="Helical" evidence="1">
    <location>
        <begin position="12"/>
        <end position="33"/>
    </location>
</feature>
<accession>A0A1A0R4S9</accession>
<evidence type="ECO:0000313" key="2">
    <source>
        <dbReference type="EMBL" id="OBB29470.1"/>
    </source>
</evidence>
<proteinExistence type="predicted"/>